<gene>
    <name evidence="2" type="ORF">EI77_04382</name>
</gene>
<name>A0A4R7RLY7_9BACT</name>
<keyword evidence="1" id="KW-0812">Transmembrane</keyword>
<reference evidence="2 3" key="1">
    <citation type="submission" date="2019-03" db="EMBL/GenBank/DDBJ databases">
        <title>Genomic Encyclopedia of Archaeal and Bacterial Type Strains, Phase II (KMG-II): from individual species to whole genera.</title>
        <authorList>
            <person name="Goeker M."/>
        </authorList>
    </citation>
    <scope>NUCLEOTIDE SEQUENCE [LARGE SCALE GENOMIC DNA]</scope>
    <source>
        <strain evidence="2 3">ATCC 25309</strain>
    </source>
</reference>
<dbReference type="EMBL" id="SOCA01000014">
    <property type="protein sequence ID" value="TDU63174.1"/>
    <property type="molecule type" value="Genomic_DNA"/>
</dbReference>
<evidence type="ECO:0000313" key="2">
    <source>
        <dbReference type="EMBL" id="TDU63174.1"/>
    </source>
</evidence>
<organism evidence="2 3">
    <name type="scientific">Prosthecobacter fusiformis</name>
    <dbReference type="NCBI Taxonomy" id="48464"/>
    <lineage>
        <taxon>Bacteria</taxon>
        <taxon>Pseudomonadati</taxon>
        <taxon>Verrucomicrobiota</taxon>
        <taxon>Verrucomicrobiia</taxon>
        <taxon>Verrucomicrobiales</taxon>
        <taxon>Verrucomicrobiaceae</taxon>
        <taxon>Prosthecobacter</taxon>
    </lineage>
</organism>
<dbReference type="AlphaFoldDB" id="A0A4R7RLY7"/>
<evidence type="ECO:0000256" key="1">
    <source>
        <dbReference type="SAM" id="Phobius"/>
    </source>
</evidence>
<sequence>MGHVPECTRRVIFGMGLAFLGLSLVSIVPDFVRDKKSAPANFAFFFTNNVR</sequence>
<feature type="transmembrane region" description="Helical" evidence="1">
    <location>
        <begin position="12"/>
        <end position="32"/>
    </location>
</feature>
<keyword evidence="3" id="KW-1185">Reference proteome</keyword>
<keyword evidence="1" id="KW-0472">Membrane</keyword>
<accession>A0A4R7RLY7</accession>
<comment type="caution">
    <text evidence="2">The sequence shown here is derived from an EMBL/GenBank/DDBJ whole genome shotgun (WGS) entry which is preliminary data.</text>
</comment>
<protein>
    <submittedName>
        <fullName evidence="2">Uncharacterized protein</fullName>
    </submittedName>
</protein>
<keyword evidence="1" id="KW-1133">Transmembrane helix</keyword>
<evidence type="ECO:0000313" key="3">
    <source>
        <dbReference type="Proteomes" id="UP000295662"/>
    </source>
</evidence>
<dbReference type="Proteomes" id="UP000295662">
    <property type="component" value="Unassembled WGS sequence"/>
</dbReference>
<proteinExistence type="predicted"/>